<dbReference type="Proteomes" id="UP000217790">
    <property type="component" value="Unassembled WGS sequence"/>
</dbReference>
<dbReference type="STRING" id="47427.A0A2H3E316"/>
<keyword evidence="2" id="KW-1185">Reference proteome</keyword>
<reference evidence="2" key="1">
    <citation type="journal article" date="2017" name="Nat. Ecol. Evol.">
        <title>Genome expansion and lineage-specific genetic innovations in the forest pathogenic fungi Armillaria.</title>
        <authorList>
            <person name="Sipos G."/>
            <person name="Prasanna A.N."/>
            <person name="Walter M.C."/>
            <person name="O'Connor E."/>
            <person name="Balint B."/>
            <person name="Krizsan K."/>
            <person name="Kiss B."/>
            <person name="Hess J."/>
            <person name="Varga T."/>
            <person name="Slot J."/>
            <person name="Riley R."/>
            <person name="Boka B."/>
            <person name="Rigling D."/>
            <person name="Barry K."/>
            <person name="Lee J."/>
            <person name="Mihaltcheva S."/>
            <person name="LaButti K."/>
            <person name="Lipzen A."/>
            <person name="Waldron R."/>
            <person name="Moloney N.M."/>
            <person name="Sperisen C."/>
            <person name="Kredics L."/>
            <person name="Vagvoelgyi C."/>
            <person name="Patrignani A."/>
            <person name="Fitzpatrick D."/>
            <person name="Nagy I."/>
            <person name="Doyle S."/>
            <person name="Anderson J.B."/>
            <person name="Grigoriev I.V."/>
            <person name="Gueldener U."/>
            <person name="Muensterkoetter M."/>
            <person name="Nagy L.G."/>
        </authorList>
    </citation>
    <scope>NUCLEOTIDE SEQUENCE [LARGE SCALE GENOMIC DNA]</scope>
    <source>
        <strain evidence="2">Ar21-2</strain>
    </source>
</reference>
<accession>A0A2H3E316</accession>
<proteinExistence type="predicted"/>
<dbReference type="InParanoid" id="A0A2H3E316"/>
<dbReference type="InterPro" id="IPR043502">
    <property type="entry name" value="DNA/RNA_pol_sf"/>
</dbReference>
<name>A0A2H3E316_ARMGA</name>
<dbReference type="AlphaFoldDB" id="A0A2H3E316"/>
<gene>
    <name evidence="1" type="ORF">ARMGADRAFT_1026203</name>
</gene>
<dbReference type="SUPFAM" id="SSF56672">
    <property type="entry name" value="DNA/RNA polymerases"/>
    <property type="match status" value="1"/>
</dbReference>
<evidence type="ECO:0000313" key="2">
    <source>
        <dbReference type="Proteomes" id="UP000217790"/>
    </source>
</evidence>
<dbReference type="EMBL" id="KZ293648">
    <property type="protein sequence ID" value="PBK98082.1"/>
    <property type="molecule type" value="Genomic_DNA"/>
</dbReference>
<protein>
    <submittedName>
        <fullName evidence="1">Uncharacterized protein</fullName>
    </submittedName>
</protein>
<evidence type="ECO:0000313" key="1">
    <source>
        <dbReference type="EMBL" id="PBK98082.1"/>
    </source>
</evidence>
<sequence>MLPLFNLLKKGKTWSQGADHKNAWQEEKKSLQEAPVIGHPIEGLPYQLYIKSKKSKYGVTPTLGTLAAHSCCHLVLTSTGAAASHSKGWPSTRVANETLTSPLKLVQPFQWSCVTSNPPRLSSSSPIYLSGSRCIPQGEEDDLEGEREREIETRAWLCSAISASNLSMARLAIDYFPFLNMFDPRRQTITLVDIYWMNQYFVWHNSRVEIMLNYADNVCRELGLE</sequence>
<organism evidence="1 2">
    <name type="scientific">Armillaria gallica</name>
    <name type="common">Bulbous honey fungus</name>
    <name type="synonym">Armillaria bulbosa</name>
    <dbReference type="NCBI Taxonomy" id="47427"/>
    <lineage>
        <taxon>Eukaryota</taxon>
        <taxon>Fungi</taxon>
        <taxon>Dikarya</taxon>
        <taxon>Basidiomycota</taxon>
        <taxon>Agaricomycotina</taxon>
        <taxon>Agaricomycetes</taxon>
        <taxon>Agaricomycetidae</taxon>
        <taxon>Agaricales</taxon>
        <taxon>Marasmiineae</taxon>
        <taxon>Physalacriaceae</taxon>
        <taxon>Armillaria</taxon>
    </lineage>
</organism>